<keyword evidence="9 13" id="KW-0418">Kinase</keyword>
<keyword evidence="6 13" id="KW-0808">Transferase</keyword>
<feature type="domain" description="GHMP kinase C-terminal" evidence="15">
    <location>
        <begin position="195"/>
        <end position="257"/>
    </location>
</feature>
<dbReference type="Proteomes" id="UP000288197">
    <property type="component" value="Unassembled WGS sequence"/>
</dbReference>
<keyword evidence="8 13" id="KW-0547">Nucleotide-binding</keyword>
<dbReference type="Pfam" id="PF00288">
    <property type="entry name" value="GHMP_kinases_N"/>
    <property type="match status" value="1"/>
</dbReference>
<dbReference type="GO" id="GO:0009088">
    <property type="term" value="P:threonine biosynthetic process"/>
    <property type="evidence" value="ECO:0007669"/>
    <property type="project" value="UniProtKB-UniRule"/>
</dbReference>
<dbReference type="InterPro" id="IPR013750">
    <property type="entry name" value="GHMP_kinase_C_dom"/>
</dbReference>
<dbReference type="InterPro" id="IPR006204">
    <property type="entry name" value="GHMP_kinase_N_dom"/>
</dbReference>
<dbReference type="RefSeq" id="WP_114289784.1">
    <property type="nucleotide sequence ID" value="NZ_CP081459.1"/>
</dbReference>
<evidence type="ECO:0000256" key="13">
    <source>
        <dbReference type="HAMAP-Rule" id="MF_00384"/>
    </source>
</evidence>
<dbReference type="InterPro" id="IPR020568">
    <property type="entry name" value="Ribosomal_Su5_D2-typ_SF"/>
</dbReference>
<dbReference type="GO" id="GO:0004413">
    <property type="term" value="F:homoserine kinase activity"/>
    <property type="evidence" value="ECO:0007669"/>
    <property type="project" value="UniProtKB-UniRule"/>
</dbReference>
<sequence length="287" mass="31473">MIIKVPATTANLGPGFDSFGLALSLYLEIEILEKTTTWKISHDLENIPHDEKNLIIQVAKKVFPDISAHHIKMTTTIPTARGLGSSSSAIVAGIELANQLGDLDLTNQEKVKIATEIEGHPDNVAPAILGKFVVSTMVEDAVFYNQHDFPACGLITVIPKYELLTSESRGVLPEELSYSEGVMASSIANMALSFLVANKLEQATELMTKDLWHEPYRKKLIKEFELVSSLKSQLGFYGALISGAGPTILVLSPTEKTVTIHKELKQRFKECDVKILKTDLTGVQVIK</sequence>
<dbReference type="Gene3D" id="3.30.70.890">
    <property type="entry name" value="GHMP kinase, C-terminal domain"/>
    <property type="match status" value="1"/>
</dbReference>
<dbReference type="InterPro" id="IPR006203">
    <property type="entry name" value="GHMP_knse_ATP-bd_CS"/>
</dbReference>
<protein>
    <recommendedName>
        <fullName evidence="4 13">Homoserine kinase</fullName>
        <shortName evidence="13">HK</shortName>
        <shortName evidence="13">HSK</shortName>
        <ecNumber evidence="3 13">2.7.1.39</ecNumber>
    </recommendedName>
</protein>
<dbReference type="GO" id="GO:0005524">
    <property type="term" value="F:ATP binding"/>
    <property type="evidence" value="ECO:0007669"/>
    <property type="project" value="UniProtKB-UniRule"/>
</dbReference>
<evidence type="ECO:0000256" key="8">
    <source>
        <dbReference type="ARBA" id="ARBA00022741"/>
    </source>
</evidence>
<dbReference type="UniPathway" id="UPA00050">
    <property type="reaction ID" value="UER00064"/>
</dbReference>
<keyword evidence="7 13" id="KW-0791">Threonine biosynthesis</keyword>
<evidence type="ECO:0000256" key="12">
    <source>
        <dbReference type="ARBA" id="ARBA00049954"/>
    </source>
</evidence>
<proteinExistence type="inferred from homology"/>
<comment type="subcellular location">
    <subcellularLocation>
        <location evidence="13">Cytoplasm</location>
    </subcellularLocation>
</comment>
<name>A0A369AUL1_9ENTE</name>
<dbReference type="Gene3D" id="3.30.230.10">
    <property type="match status" value="1"/>
</dbReference>
<dbReference type="PIRSF" id="PIRSF000676">
    <property type="entry name" value="Homoser_kin"/>
    <property type="match status" value="1"/>
</dbReference>
<evidence type="ECO:0000256" key="7">
    <source>
        <dbReference type="ARBA" id="ARBA00022697"/>
    </source>
</evidence>
<dbReference type="InterPro" id="IPR014721">
    <property type="entry name" value="Ribsml_uS5_D2-typ_fold_subgr"/>
</dbReference>
<dbReference type="OrthoDB" id="9769912at2"/>
<comment type="similarity">
    <text evidence="2 13">Belongs to the GHMP kinase family. Homoserine kinase subfamily.</text>
</comment>
<reference evidence="16 17" key="1">
    <citation type="submission" date="2017-05" db="EMBL/GenBank/DDBJ databases">
        <title>Vagococcus spp. assemblies.</title>
        <authorList>
            <person name="Gulvik C.A."/>
        </authorList>
    </citation>
    <scope>NUCLEOTIDE SEQUENCE [LARGE SCALE GENOMIC DNA]</scope>
    <source>
        <strain evidence="16 17">NCFB 2497</strain>
    </source>
</reference>
<evidence type="ECO:0000313" key="16">
    <source>
        <dbReference type="EMBL" id="RSU01554.1"/>
    </source>
</evidence>
<dbReference type="EMBL" id="NGJX01000007">
    <property type="protein sequence ID" value="RSU01554.1"/>
    <property type="molecule type" value="Genomic_DNA"/>
</dbReference>
<keyword evidence="5 13" id="KW-0028">Amino-acid biosynthesis</keyword>
<dbReference type="PRINTS" id="PR00958">
    <property type="entry name" value="HOMSERKINASE"/>
</dbReference>
<comment type="pathway">
    <text evidence="1 13">Amino-acid biosynthesis; L-threonine biosynthesis; L-threonine from L-aspartate: step 4/5.</text>
</comment>
<dbReference type="SUPFAM" id="SSF54211">
    <property type="entry name" value="Ribosomal protein S5 domain 2-like"/>
    <property type="match status" value="1"/>
</dbReference>
<evidence type="ECO:0000256" key="3">
    <source>
        <dbReference type="ARBA" id="ARBA00012078"/>
    </source>
</evidence>
<dbReference type="PROSITE" id="PS00627">
    <property type="entry name" value="GHMP_KINASES_ATP"/>
    <property type="match status" value="1"/>
</dbReference>
<evidence type="ECO:0000256" key="9">
    <source>
        <dbReference type="ARBA" id="ARBA00022777"/>
    </source>
</evidence>
<dbReference type="AlphaFoldDB" id="A0A369AUL1"/>
<evidence type="ECO:0000256" key="10">
    <source>
        <dbReference type="ARBA" id="ARBA00022840"/>
    </source>
</evidence>
<evidence type="ECO:0000256" key="2">
    <source>
        <dbReference type="ARBA" id="ARBA00007370"/>
    </source>
</evidence>
<evidence type="ECO:0000259" key="14">
    <source>
        <dbReference type="Pfam" id="PF00288"/>
    </source>
</evidence>
<gene>
    <name evidence="13" type="primary">thrB</name>
    <name evidence="16" type="ORF">CBF32_08475</name>
</gene>
<comment type="caution">
    <text evidence="16">The sequence shown here is derived from an EMBL/GenBank/DDBJ whole genome shotgun (WGS) entry which is preliminary data.</text>
</comment>
<evidence type="ECO:0000256" key="1">
    <source>
        <dbReference type="ARBA" id="ARBA00005015"/>
    </source>
</evidence>
<dbReference type="EC" id="2.7.1.39" evidence="3 13"/>
<dbReference type="InterPro" id="IPR036554">
    <property type="entry name" value="GHMP_kinase_C_sf"/>
</dbReference>
<evidence type="ECO:0000256" key="11">
    <source>
        <dbReference type="ARBA" id="ARBA00049375"/>
    </source>
</evidence>
<evidence type="ECO:0000313" key="17">
    <source>
        <dbReference type="Proteomes" id="UP000288197"/>
    </source>
</evidence>
<dbReference type="GO" id="GO:0005737">
    <property type="term" value="C:cytoplasm"/>
    <property type="evidence" value="ECO:0007669"/>
    <property type="project" value="UniProtKB-SubCell"/>
</dbReference>
<comment type="catalytic activity">
    <reaction evidence="11 13">
        <text>L-homoserine + ATP = O-phospho-L-homoserine + ADP + H(+)</text>
        <dbReference type="Rhea" id="RHEA:13985"/>
        <dbReference type="ChEBI" id="CHEBI:15378"/>
        <dbReference type="ChEBI" id="CHEBI:30616"/>
        <dbReference type="ChEBI" id="CHEBI:57476"/>
        <dbReference type="ChEBI" id="CHEBI:57590"/>
        <dbReference type="ChEBI" id="CHEBI:456216"/>
        <dbReference type="EC" id="2.7.1.39"/>
    </reaction>
</comment>
<evidence type="ECO:0000256" key="5">
    <source>
        <dbReference type="ARBA" id="ARBA00022605"/>
    </source>
</evidence>
<comment type="function">
    <text evidence="12 13">Catalyzes the ATP-dependent phosphorylation of L-homoserine to L-homoserine phosphate.</text>
</comment>
<dbReference type="NCBIfam" id="TIGR00191">
    <property type="entry name" value="thrB"/>
    <property type="match status" value="1"/>
</dbReference>
<keyword evidence="13" id="KW-0963">Cytoplasm</keyword>
<dbReference type="PANTHER" id="PTHR20861:SF1">
    <property type="entry name" value="HOMOSERINE KINASE"/>
    <property type="match status" value="1"/>
</dbReference>
<keyword evidence="17" id="KW-1185">Reference proteome</keyword>
<keyword evidence="10 13" id="KW-0067">ATP-binding</keyword>
<evidence type="ECO:0000256" key="4">
    <source>
        <dbReference type="ARBA" id="ARBA00017858"/>
    </source>
</evidence>
<organism evidence="16 17">
    <name type="scientific">Vagococcus fluvialis</name>
    <dbReference type="NCBI Taxonomy" id="2738"/>
    <lineage>
        <taxon>Bacteria</taxon>
        <taxon>Bacillati</taxon>
        <taxon>Bacillota</taxon>
        <taxon>Bacilli</taxon>
        <taxon>Lactobacillales</taxon>
        <taxon>Enterococcaceae</taxon>
        <taxon>Vagococcus</taxon>
    </lineage>
</organism>
<dbReference type="HAMAP" id="MF_00384">
    <property type="entry name" value="Homoser_kinase"/>
    <property type="match status" value="1"/>
</dbReference>
<feature type="domain" description="GHMP kinase N-terminal" evidence="14">
    <location>
        <begin position="53"/>
        <end position="131"/>
    </location>
</feature>
<dbReference type="GeneID" id="63146604"/>
<feature type="binding site" evidence="13">
    <location>
        <begin position="78"/>
        <end position="88"/>
    </location>
    <ligand>
        <name>ATP</name>
        <dbReference type="ChEBI" id="CHEBI:30616"/>
    </ligand>
</feature>
<dbReference type="PANTHER" id="PTHR20861">
    <property type="entry name" value="HOMOSERINE/4-DIPHOSPHOCYTIDYL-2-C-METHYL-D-ERYTHRITOL KINASE"/>
    <property type="match status" value="1"/>
</dbReference>
<dbReference type="Pfam" id="PF08544">
    <property type="entry name" value="GHMP_kinases_C"/>
    <property type="match status" value="1"/>
</dbReference>
<accession>A0A369AUL1</accession>
<evidence type="ECO:0000259" key="15">
    <source>
        <dbReference type="Pfam" id="PF08544"/>
    </source>
</evidence>
<evidence type="ECO:0000256" key="6">
    <source>
        <dbReference type="ARBA" id="ARBA00022679"/>
    </source>
</evidence>
<dbReference type="InterPro" id="IPR000870">
    <property type="entry name" value="Homoserine_kinase"/>
</dbReference>
<dbReference type="SUPFAM" id="SSF55060">
    <property type="entry name" value="GHMP Kinase, C-terminal domain"/>
    <property type="match status" value="1"/>
</dbReference>